<dbReference type="Gene3D" id="3.10.520.10">
    <property type="entry name" value="ApbE-like domains"/>
    <property type="match status" value="1"/>
</dbReference>
<dbReference type="Pfam" id="PF00175">
    <property type="entry name" value="NAD_binding_1"/>
    <property type="match status" value="1"/>
</dbReference>
<dbReference type="InterPro" id="IPR003953">
    <property type="entry name" value="FAD-dep_OxRdtase_2_FAD-bd"/>
</dbReference>
<feature type="domain" description="FAD-binding FR-type" evidence="9">
    <location>
        <begin position="865"/>
        <end position="981"/>
    </location>
</feature>
<feature type="region of interest" description="Disordered" evidence="8">
    <location>
        <begin position="1"/>
        <end position="57"/>
    </location>
</feature>
<dbReference type="Proteomes" id="UP000601435">
    <property type="component" value="Unassembled WGS sequence"/>
</dbReference>
<dbReference type="InterPro" id="IPR017938">
    <property type="entry name" value="Riboflavin_synthase-like_b-brl"/>
</dbReference>
<evidence type="ECO:0000256" key="8">
    <source>
        <dbReference type="SAM" id="MobiDB-lite"/>
    </source>
</evidence>
<dbReference type="SUPFAM" id="SSF51905">
    <property type="entry name" value="FAD/NAD(P)-binding domain"/>
    <property type="match status" value="1"/>
</dbReference>
<dbReference type="Gene3D" id="2.40.30.10">
    <property type="entry name" value="Translation factors"/>
    <property type="match status" value="1"/>
</dbReference>
<dbReference type="AlphaFoldDB" id="A0A812W722"/>
<comment type="caution">
    <text evidence="10">The sequence shown here is derived from an EMBL/GenBank/DDBJ whole genome shotgun (WGS) entry which is preliminary data.</text>
</comment>
<dbReference type="InterPro" id="IPR017927">
    <property type="entry name" value="FAD-bd_FR_type"/>
</dbReference>
<dbReference type="PROSITE" id="PS51384">
    <property type="entry name" value="FAD_FR"/>
    <property type="match status" value="1"/>
</dbReference>
<evidence type="ECO:0000313" key="10">
    <source>
        <dbReference type="EMBL" id="CAE7668303.1"/>
    </source>
</evidence>
<dbReference type="SUPFAM" id="SSF143631">
    <property type="entry name" value="ApbE-like"/>
    <property type="match status" value="1"/>
</dbReference>
<dbReference type="EMBL" id="CAJNJA010032553">
    <property type="protein sequence ID" value="CAE7668303.1"/>
    <property type="molecule type" value="Genomic_DNA"/>
</dbReference>
<evidence type="ECO:0000256" key="5">
    <source>
        <dbReference type="ARBA" id="ARBA00050832"/>
    </source>
</evidence>
<dbReference type="PANTHER" id="PTHR43400">
    <property type="entry name" value="FUMARATE REDUCTASE"/>
    <property type="match status" value="1"/>
</dbReference>
<evidence type="ECO:0000259" key="9">
    <source>
        <dbReference type="PROSITE" id="PS51384"/>
    </source>
</evidence>
<dbReference type="InterPro" id="IPR039261">
    <property type="entry name" value="FNR_nucleotide-bd"/>
</dbReference>
<evidence type="ECO:0000256" key="6">
    <source>
        <dbReference type="ARBA" id="ARBA00067004"/>
    </source>
</evidence>
<name>A0A812W722_9DINO</name>
<dbReference type="OrthoDB" id="10252157at2759"/>
<dbReference type="CDD" id="cd06183">
    <property type="entry name" value="cyt_b5_reduct_like"/>
    <property type="match status" value="1"/>
</dbReference>
<dbReference type="InterPro" id="IPR001433">
    <property type="entry name" value="OxRdtase_FAD/NAD-bd"/>
</dbReference>
<accession>A0A812W722</accession>
<evidence type="ECO:0000313" key="11">
    <source>
        <dbReference type="Proteomes" id="UP000601435"/>
    </source>
</evidence>
<dbReference type="Pfam" id="PF00890">
    <property type="entry name" value="FAD_binding_2"/>
    <property type="match status" value="1"/>
</dbReference>
<dbReference type="InterPro" id="IPR027477">
    <property type="entry name" value="Succ_DH/fumarate_Rdtase_cat_sf"/>
</dbReference>
<dbReference type="SUPFAM" id="SSF56425">
    <property type="entry name" value="Succinate dehydrogenase/fumarate reductase flavoprotein, catalytic domain"/>
    <property type="match status" value="1"/>
</dbReference>
<evidence type="ECO:0000256" key="1">
    <source>
        <dbReference type="ARBA" id="ARBA00001974"/>
    </source>
</evidence>
<evidence type="ECO:0000256" key="4">
    <source>
        <dbReference type="ARBA" id="ARBA00023002"/>
    </source>
</evidence>
<organism evidence="10 11">
    <name type="scientific">Symbiodinium necroappetens</name>
    <dbReference type="NCBI Taxonomy" id="1628268"/>
    <lineage>
        <taxon>Eukaryota</taxon>
        <taxon>Sar</taxon>
        <taxon>Alveolata</taxon>
        <taxon>Dinophyceae</taxon>
        <taxon>Suessiales</taxon>
        <taxon>Symbiodiniaceae</taxon>
        <taxon>Symbiodinium</taxon>
    </lineage>
</organism>
<comment type="cofactor">
    <cofactor evidence="1">
        <name>FAD</name>
        <dbReference type="ChEBI" id="CHEBI:57692"/>
    </cofactor>
</comment>
<dbReference type="Gene3D" id="3.40.50.80">
    <property type="entry name" value="Nucleotide-binding domain of ferredoxin-NADP reductase (FNR) module"/>
    <property type="match status" value="1"/>
</dbReference>
<proteinExistence type="predicted"/>
<dbReference type="EC" id="1.3.1.6" evidence="6"/>
<keyword evidence="2" id="KW-0285">Flavoprotein</keyword>
<reference evidence="10" key="1">
    <citation type="submission" date="2021-02" db="EMBL/GenBank/DDBJ databases">
        <authorList>
            <person name="Dougan E. K."/>
            <person name="Rhodes N."/>
            <person name="Thang M."/>
            <person name="Chan C."/>
        </authorList>
    </citation>
    <scope>NUCLEOTIDE SEQUENCE</scope>
</reference>
<dbReference type="Gene3D" id="3.90.700.10">
    <property type="entry name" value="Succinate dehydrogenase/fumarate reductase flavoprotein, catalytic domain"/>
    <property type="match status" value="1"/>
</dbReference>
<dbReference type="SUPFAM" id="SSF63380">
    <property type="entry name" value="Riboflavin synthase domain-like"/>
    <property type="match status" value="1"/>
</dbReference>
<dbReference type="GO" id="GO:0016156">
    <property type="term" value="F:fumarate reductase (NADH) activity"/>
    <property type="evidence" value="ECO:0007669"/>
    <property type="project" value="UniProtKB-EC"/>
</dbReference>
<dbReference type="Pfam" id="PF02424">
    <property type="entry name" value="ApbE"/>
    <property type="match status" value="1"/>
</dbReference>
<dbReference type="Pfam" id="PF00970">
    <property type="entry name" value="FAD_binding_6"/>
    <property type="match status" value="1"/>
</dbReference>
<gene>
    <name evidence="10" type="primary">osm1</name>
    <name evidence="10" type="ORF">SNEC2469_LOCUS19108</name>
</gene>
<keyword evidence="11" id="KW-1185">Reference proteome</keyword>
<dbReference type="FunFam" id="3.90.700.10:FF:000007">
    <property type="entry name" value="NADH-dependent fumarate reductase"/>
    <property type="match status" value="1"/>
</dbReference>
<dbReference type="PRINTS" id="PR00406">
    <property type="entry name" value="CYTB5RDTASE"/>
</dbReference>
<evidence type="ECO:0000256" key="2">
    <source>
        <dbReference type="ARBA" id="ARBA00022630"/>
    </source>
</evidence>
<keyword evidence="4" id="KW-0560">Oxidoreductase</keyword>
<keyword evidence="3" id="KW-0274">FAD</keyword>
<dbReference type="InterPro" id="IPR036188">
    <property type="entry name" value="FAD/NAD-bd_sf"/>
</dbReference>
<dbReference type="InterPro" id="IPR008333">
    <property type="entry name" value="Cbr1-like_FAD-bd_dom"/>
</dbReference>
<evidence type="ECO:0000256" key="7">
    <source>
        <dbReference type="ARBA" id="ARBA00077246"/>
    </source>
</evidence>
<dbReference type="InterPro" id="IPR050315">
    <property type="entry name" value="FAD-oxidoreductase_2"/>
</dbReference>
<dbReference type="InterPro" id="IPR024932">
    <property type="entry name" value="ApbE"/>
</dbReference>
<evidence type="ECO:0000256" key="3">
    <source>
        <dbReference type="ARBA" id="ARBA00022827"/>
    </source>
</evidence>
<dbReference type="InterPro" id="IPR003374">
    <property type="entry name" value="ApbE-like_sf"/>
</dbReference>
<dbReference type="Gene3D" id="3.50.50.60">
    <property type="entry name" value="FAD/NAD(P)-binding domain"/>
    <property type="match status" value="1"/>
</dbReference>
<dbReference type="SUPFAM" id="SSF52343">
    <property type="entry name" value="Ferredoxin reductase-like, C-terminal NADP-linked domain"/>
    <property type="match status" value="1"/>
</dbReference>
<sequence length="1130" mass="121879">MGYPVTASDQKPVVSAPAVTGNPVTAAPKPPPAPKAADGEVVGGTWTKPSNTGPSPEDAKVVAEWKAAGRLVEMEGVWCAVPYKITVIAAEGTAEASEAQRIVDEVFGETEKTFSHFVEDSEVSQLNKLAKKTLFKPSPAMKKVLSAAGTINRMTRGAFDPAILPLAAHYKKTPGVEPSSDLISHSKWSAFEITEEGVTKQHDSAMMDLCGLAKGWAIDEMSQRLKDFGFTASYVDWGGDIKVSGQHPTGRNWTAAVLEPYPLNGSNEPEKADEGKEAEHIAHIELRDGQAIATSGDYLQQLADDKNQKTRCHVLDGRSDKKLVQISHHSVASASVVCSSCMIADALATSALAVGETSVRESRKLLEIFTGHALKDPVTDFLLFSRLGPRVVRWRPPGSEAQEHRELRHASHEEGAHVVIVGGGLAGVSAAVEAVKAKATVTLLEKEAQLGGNSAKATSGINACGTRVQKAHGVDDDVRWLERDTFVSAKGGSSDQGCVSMLASKSAEAIHWLIDELGIPLSPLAAFLTCPARGPMSCCPPKADGTPVPVGYTIMQHARAAAMAIPGVSVKTNSTMKRLLQKTREDGALEVCGVEYMDADGELQTLSCDAVILTTGGFGFDHSDGSLMKQYRPDLVGVPTTNGSFANGDGMRFGADVGASLVDMDKVQLHPTALIDPKDPLCHTKYLGPEALRGSGGILLDQQGRRFVNELDLRSTVSAKILEHCEEYHIEGSAVKGRPWSWCVLNQECQQKFGLPMLGFYKSQGLFEEVTGTAGLAALLGCEEQTILETFKDYANACDQKICHKTGKTVFPSKVTEEDQSFVVARITPCIHYCMGGRMDTERGNRLRDLPKWRGLDQDYSRQGSALVECTVIRDTDEKYGHNTAVYRFELHGSMQTTGLEVGRYIGIKGEIDGDTVTGFYSPISRPEDSGVIDILCRTDEKGGPIVSLLNSMQPGSSCMMAGMGGVKLKQDVTTGGFSYQGRSIKKLSLLCGGTGLAPAVQVVRAYVNMISKFPEQMPISPDEGGVKIVYAAETHGDLAFITALDQLKERFPQLISYYLVLNKPPRGWVQGIGFVDGDIIRQRLWFPGSEDHVCVMCSPPIFEKIMCANLAKMGYDRGQYYSFADPTDC</sequence>
<dbReference type="PANTHER" id="PTHR43400:SF7">
    <property type="entry name" value="FAD-DEPENDENT OXIDOREDUCTASE 2 FAD BINDING DOMAIN-CONTAINING PROTEIN"/>
    <property type="match status" value="1"/>
</dbReference>
<protein>
    <recommendedName>
        <fullName evidence="6">fumarate reductase (NADH)</fullName>
        <ecNumber evidence="6">1.3.1.6</ecNumber>
    </recommendedName>
    <alternativeName>
        <fullName evidence="7">NADH-dependent fumarate reductase</fullName>
    </alternativeName>
</protein>
<comment type="catalytic activity">
    <reaction evidence="5">
        <text>succinate + NAD(+) = fumarate + NADH + H(+)</text>
        <dbReference type="Rhea" id="RHEA:18281"/>
        <dbReference type="ChEBI" id="CHEBI:15378"/>
        <dbReference type="ChEBI" id="CHEBI:29806"/>
        <dbReference type="ChEBI" id="CHEBI:30031"/>
        <dbReference type="ChEBI" id="CHEBI:57540"/>
        <dbReference type="ChEBI" id="CHEBI:57945"/>
        <dbReference type="EC" id="1.3.1.6"/>
    </reaction>
</comment>